<evidence type="ECO:0000256" key="2">
    <source>
        <dbReference type="SAM" id="SignalP"/>
    </source>
</evidence>
<gene>
    <name evidence="4" type="ORF">HNQ45_000303</name>
</gene>
<keyword evidence="4" id="KW-0378">Hydrolase</keyword>
<feature type="chain" id="PRO_5040188204" evidence="2">
    <location>
        <begin position="22"/>
        <end position="256"/>
    </location>
</feature>
<dbReference type="InterPro" id="IPR052179">
    <property type="entry name" value="DD-CPase-like"/>
</dbReference>
<keyword evidence="5" id="KW-1185">Reference proteome</keyword>
<comment type="caution">
    <text evidence="4">The sequence shown here is derived from an EMBL/GenBank/DDBJ whole genome shotgun (WGS) entry which is preliminary data.</text>
</comment>
<keyword evidence="2" id="KW-0732">Signal</keyword>
<dbReference type="Pfam" id="PF02557">
    <property type="entry name" value="VanY"/>
    <property type="match status" value="1"/>
</dbReference>
<feature type="domain" description="D-alanyl-D-alanine carboxypeptidase-like core" evidence="3">
    <location>
        <begin position="96"/>
        <end position="225"/>
    </location>
</feature>
<evidence type="ECO:0000313" key="4">
    <source>
        <dbReference type="EMBL" id="MBB5175433.1"/>
    </source>
</evidence>
<dbReference type="InterPro" id="IPR009045">
    <property type="entry name" value="Zn_M74/Hedgehog-like"/>
</dbReference>
<evidence type="ECO:0000256" key="1">
    <source>
        <dbReference type="SAM" id="MobiDB-lite"/>
    </source>
</evidence>
<evidence type="ECO:0000313" key="5">
    <source>
        <dbReference type="Proteomes" id="UP000579136"/>
    </source>
</evidence>
<reference evidence="4 5" key="1">
    <citation type="submission" date="2020-08" db="EMBL/GenBank/DDBJ databases">
        <title>Genomic Encyclopedia of Type Strains, Phase IV (KMG-IV): sequencing the most valuable type-strain genomes for metagenomic binning, comparative biology and taxonomic classification.</title>
        <authorList>
            <person name="Goeker M."/>
        </authorList>
    </citation>
    <scope>NUCLEOTIDE SEQUENCE [LARGE SCALE GENOMIC DNA]</scope>
    <source>
        <strain evidence="4 5">DSM 19163</strain>
    </source>
</reference>
<organism evidence="4 5">
    <name type="scientific">Nosocomiicoccus ampullae</name>
    <dbReference type="NCBI Taxonomy" id="489910"/>
    <lineage>
        <taxon>Bacteria</taxon>
        <taxon>Bacillati</taxon>
        <taxon>Bacillota</taxon>
        <taxon>Bacilli</taxon>
        <taxon>Bacillales</taxon>
        <taxon>Staphylococcaceae</taxon>
        <taxon>Nosocomiicoccus</taxon>
    </lineage>
</organism>
<dbReference type="PANTHER" id="PTHR34385:SF1">
    <property type="entry name" value="PEPTIDOGLYCAN L-ALANYL-D-GLUTAMATE ENDOPEPTIDASE CWLK"/>
    <property type="match status" value="1"/>
</dbReference>
<feature type="compositionally biased region" description="Low complexity" evidence="1">
    <location>
        <begin position="19"/>
        <end position="32"/>
    </location>
</feature>
<dbReference type="GO" id="GO:0009002">
    <property type="term" value="F:serine-type D-Ala-D-Ala carboxypeptidase activity"/>
    <property type="evidence" value="ECO:0007669"/>
    <property type="project" value="UniProtKB-EC"/>
</dbReference>
<dbReference type="SUPFAM" id="SSF55166">
    <property type="entry name" value="Hedgehog/DD-peptidase"/>
    <property type="match status" value="1"/>
</dbReference>
<feature type="signal peptide" evidence="2">
    <location>
        <begin position="1"/>
        <end position="21"/>
    </location>
</feature>
<dbReference type="EMBL" id="JACHHF010000002">
    <property type="protein sequence ID" value="MBB5175433.1"/>
    <property type="molecule type" value="Genomic_DNA"/>
</dbReference>
<protein>
    <submittedName>
        <fullName evidence="4">D-alanyl-D-alanine carboxypeptidase</fullName>
        <ecNumber evidence="4">3.4.16.4</ecNumber>
    </submittedName>
</protein>
<dbReference type="EC" id="3.4.16.4" evidence="4"/>
<sequence>MKRIIGLLTVTLLLASCTGNNGINNTDNTDNGKTSKAPEETEEKTEDVVEKTPLITEDDVFTEGSIEQLVNPAYPLPETYEPEDLEYVDLLSTQDTYLRSEANAALRELFEAASDEGLELYAVSGYRSYVTQEGLYNNYVNQHGQEEADRFSAKPGTSEHQTGLVMDVSSESAYFGLSESFEETPEGEFVKNNAHKYGFIVRYLEGKEDITGYMYEPWHIRYLGKELAQDVHDSGLTYEEYIESNNISITPVSEVE</sequence>
<dbReference type="PANTHER" id="PTHR34385">
    <property type="entry name" value="D-ALANYL-D-ALANINE CARBOXYPEPTIDASE"/>
    <property type="match status" value="1"/>
</dbReference>
<dbReference type="InterPro" id="IPR058193">
    <property type="entry name" value="VanY/YodJ_core_dom"/>
</dbReference>
<dbReference type="PROSITE" id="PS51257">
    <property type="entry name" value="PROKAR_LIPOPROTEIN"/>
    <property type="match status" value="1"/>
</dbReference>
<dbReference type="InterPro" id="IPR003709">
    <property type="entry name" value="VanY-like_core_dom"/>
</dbReference>
<dbReference type="RefSeq" id="WP_183672861.1">
    <property type="nucleotide sequence ID" value="NZ_CBCRYX010000001.1"/>
</dbReference>
<evidence type="ECO:0000259" key="3">
    <source>
        <dbReference type="Pfam" id="PF02557"/>
    </source>
</evidence>
<name>A0A9Q2HEN6_9STAP</name>
<proteinExistence type="predicted"/>
<feature type="region of interest" description="Disordered" evidence="1">
    <location>
        <begin position="19"/>
        <end position="45"/>
    </location>
</feature>
<keyword evidence="4" id="KW-0645">Protease</keyword>
<dbReference type="AlphaFoldDB" id="A0A9Q2HEN6"/>
<keyword evidence="4" id="KW-0121">Carboxypeptidase</keyword>
<dbReference type="Gene3D" id="3.30.1380.10">
    <property type="match status" value="1"/>
</dbReference>
<dbReference type="Proteomes" id="UP000579136">
    <property type="component" value="Unassembled WGS sequence"/>
</dbReference>
<dbReference type="CDD" id="cd14852">
    <property type="entry name" value="LD-carboxypeptidase"/>
    <property type="match status" value="1"/>
</dbReference>
<accession>A0A9Q2HEN6</accession>
<dbReference type="GO" id="GO:0006508">
    <property type="term" value="P:proteolysis"/>
    <property type="evidence" value="ECO:0007669"/>
    <property type="project" value="InterPro"/>
</dbReference>